<reference evidence="7 8" key="1">
    <citation type="journal article" date="2021" name="Comput. Struct. Biotechnol. J.">
        <title>De novo genome assembly of the potent medicinal plant Rehmannia glutinosa using nanopore technology.</title>
        <authorList>
            <person name="Ma L."/>
            <person name="Dong C."/>
            <person name="Song C."/>
            <person name="Wang X."/>
            <person name="Zheng X."/>
            <person name="Niu Y."/>
            <person name="Chen S."/>
            <person name="Feng W."/>
        </authorList>
    </citation>
    <scope>NUCLEOTIDE SEQUENCE [LARGE SCALE GENOMIC DNA]</scope>
    <source>
        <strain evidence="7">DH-2019</strain>
    </source>
</reference>
<keyword evidence="4" id="KW-0677">Repeat</keyword>
<evidence type="ECO:0000256" key="5">
    <source>
        <dbReference type="SAM" id="MobiDB-lite"/>
    </source>
</evidence>
<feature type="transmembrane region" description="Helical" evidence="6">
    <location>
        <begin position="7"/>
        <end position="28"/>
    </location>
</feature>
<organism evidence="7 8">
    <name type="scientific">Rehmannia glutinosa</name>
    <name type="common">Chinese foxglove</name>
    <dbReference type="NCBI Taxonomy" id="99300"/>
    <lineage>
        <taxon>Eukaryota</taxon>
        <taxon>Viridiplantae</taxon>
        <taxon>Streptophyta</taxon>
        <taxon>Embryophyta</taxon>
        <taxon>Tracheophyta</taxon>
        <taxon>Spermatophyta</taxon>
        <taxon>Magnoliopsida</taxon>
        <taxon>eudicotyledons</taxon>
        <taxon>Gunneridae</taxon>
        <taxon>Pentapetalae</taxon>
        <taxon>asterids</taxon>
        <taxon>lamiids</taxon>
        <taxon>Lamiales</taxon>
        <taxon>Orobanchaceae</taxon>
        <taxon>Rehmannieae</taxon>
        <taxon>Rehmannia</taxon>
    </lineage>
</organism>
<sequence>MEVRKKIGIVFSLTKFLIFFISHVSVFYPAHATHTRHTLEFVIGENFPPYSPPDYGECPDCPPPSDPPVCPEPIPPPPPPPPPTEPPVCPEPIPPPPPPPSPRHPPPPPPSPPPLPPRHPPPPPPPKPPKPSPPPPPAASPLPLELQMAVQVIERFRKTITYDPLGVTKTWKGQICKDSSTYKGFICDTTKSDNKIRVALVNFNGFNLDGKPLALKNFLGGLKDLIVFHANSNNFTGDVPSGISKIPSLYELDLSNNELIGDFPKSVLTATNLTFLDLRFNKLTGKLPPQVFTLDLDVLYLNNNQFVGNIPENIGKTPVLYLTLANNKFTGPIPKSIGQTSNTLLEALLLNNQLSGCLPYELGFLKKSTVFDASVNHLTGPIPHSFGCLQSMQFLNISYNQFYGTVPEPLCKLRNLVSLSLKSNYFTQVGPECRKLIANKKLDVSMNCILDLPSQRTPAECEAFFLKQLSCPDPTSFNIIPCKIDYSGLPEESEVNRKLMARLPRSYAALQKHRP</sequence>
<dbReference type="PANTHER" id="PTHR32093">
    <property type="entry name" value="LEUCINE-RICH REPEAT EXTENSIN-LIKE PROTEIN 3-RELATED"/>
    <property type="match status" value="1"/>
</dbReference>
<dbReference type="PRINTS" id="PR01217">
    <property type="entry name" value="PRICHEXTENSN"/>
</dbReference>
<dbReference type="InterPro" id="IPR032675">
    <property type="entry name" value="LRR_dom_sf"/>
</dbReference>
<dbReference type="InterPro" id="IPR051582">
    <property type="entry name" value="LRR_extensin-like_regulator"/>
</dbReference>
<keyword evidence="8" id="KW-1185">Reference proteome</keyword>
<feature type="region of interest" description="Disordered" evidence="5">
    <location>
        <begin position="57"/>
        <end position="142"/>
    </location>
</feature>
<keyword evidence="3" id="KW-0732">Signal</keyword>
<dbReference type="Gene3D" id="3.80.10.10">
    <property type="entry name" value="Ribonuclease Inhibitor"/>
    <property type="match status" value="2"/>
</dbReference>
<evidence type="ECO:0000256" key="2">
    <source>
        <dbReference type="ARBA" id="ARBA00022525"/>
    </source>
</evidence>
<dbReference type="PANTHER" id="PTHR32093:SF122">
    <property type="entry name" value="LEUCINE-RICH REPEAT-CONTAINING N-TERMINAL PLANT-TYPE DOMAIN-CONTAINING PROTEIN"/>
    <property type="match status" value="1"/>
</dbReference>
<feature type="compositionally biased region" description="Pro residues" evidence="5">
    <location>
        <begin position="60"/>
        <end position="140"/>
    </location>
</feature>
<keyword evidence="2" id="KW-0964">Secreted</keyword>
<name>A0ABR0WW70_REHGL</name>
<comment type="caution">
    <text evidence="7">The sequence shown here is derived from an EMBL/GenBank/DDBJ whole genome shotgun (WGS) entry which is preliminary data.</text>
</comment>
<evidence type="ECO:0000313" key="7">
    <source>
        <dbReference type="EMBL" id="KAK6151211.1"/>
    </source>
</evidence>
<keyword evidence="6" id="KW-1133">Transmembrane helix</keyword>
<evidence type="ECO:0000256" key="1">
    <source>
        <dbReference type="ARBA" id="ARBA00004613"/>
    </source>
</evidence>
<keyword evidence="6" id="KW-0472">Membrane</keyword>
<dbReference type="SUPFAM" id="SSF52058">
    <property type="entry name" value="L domain-like"/>
    <property type="match status" value="1"/>
</dbReference>
<evidence type="ECO:0000256" key="4">
    <source>
        <dbReference type="ARBA" id="ARBA00022737"/>
    </source>
</evidence>
<evidence type="ECO:0000256" key="6">
    <source>
        <dbReference type="SAM" id="Phobius"/>
    </source>
</evidence>
<protein>
    <submittedName>
        <fullName evidence="7">Uncharacterized protein</fullName>
    </submittedName>
</protein>
<evidence type="ECO:0000313" key="8">
    <source>
        <dbReference type="Proteomes" id="UP001318860"/>
    </source>
</evidence>
<comment type="subcellular location">
    <subcellularLocation>
        <location evidence="1">Secreted</location>
    </subcellularLocation>
</comment>
<dbReference type="Proteomes" id="UP001318860">
    <property type="component" value="Unassembled WGS sequence"/>
</dbReference>
<dbReference type="InterPro" id="IPR001611">
    <property type="entry name" value="Leu-rich_rpt"/>
</dbReference>
<dbReference type="Pfam" id="PF00560">
    <property type="entry name" value="LRR_1"/>
    <property type="match status" value="4"/>
</dbReference>
<proteinExistence type="predicted"/>
<keyword evidence="6" id="KW-0812">Transmembrane</keyword>
<dbReference type="EMBL" id="JABTTQ020000008">
    <property type="protein sequence ID" value="KAK6151211.1"/>
    <property type="molecule type" value="Genomic_DNA"/>
</dbReference>
<accession>A0ABR0WW70</accession>
<evidence type="ECO:0000256" key="3">
    <source>
        <dbReference type="ARBA" id="ARBA00022729"/>
    </source>
</evidence>
<gene>
    <name evidence="7" type="ORF">DH2020_016143</name>
</gene>